<reference evidence="5" key="1">
    <citation type="journal article" date="2022" name="Cell">
        <title>Design, construction, and in vivo augmentation of a complex gut microbiome.</title>
        <authorList>
            <person name="Cheng A.G."/>
            <person name="Ho P.Y."/>
            <person name="Aranda-Diaz A."/>
            <person name="Jain S."/>
            <person name="Yu F.B."/>
            <person name="Meng X."/>
            <person name="Wang M."/>
            <person name="Iakiviak M."/>
            <person name="Nagashima K."/>
            <person name="Zhao A."/>
            <person name="Murugkar P."/>
            <person name="Patil A."/>
            <person name="Atabakhsh K."/>
            <person name="Weakley A."/>
            <person name="Yan J."/>
            <person name="Brumbaugh A.R."/>
            <person name="Higginbottom S."/>
            <person name="Dimas A."/>
            <person name="Shiver A.L."/>
            <person name="Deutschbauer A."/>
            <person name="Neff N."/>
            <person name="Sonnenburg J.L."/>
            <person name="Huang K.C."/>
            <person name="Fischbach M.A."/>
        </authorList>
    </citation>
    <scope>NUCLEOTIDE SEQUENCE</scope>
    <source>
        <strain evidence="5">DSM 19829</strain>
    </source>
</reference>
<dbReference type="InterPro" id="IPR000119">
    <property type="entry name" value="Hist_DNA-bd"/>
</dbReference>
<sequence>MTTNTVKMKTRFHDKMRGGIMMENKTVFGDLINMVKEESGYYKQDIKPILKAFLKVIRAELQKGNRIYLREFGSFYPQLVKKRKFSNDWTDGEYIIPEHTTYKFKFTKHFIEHIDDEEEFDLVDDEEE</sequence>
<dbReference type="CDD" id="cd13832">
    <property type="entry name" value="IHF"/>
    <property type="match status" value="1"/>
</dbReference>
<evidence type="ECO:0000256" key="1">
    <source>
        <dbReference type="ARBA" id="ARBA00010529"/>
    </source>
</evidence>
<gene>
    <name evidence="5" type="ORF">NQ502_13220</name>
</gene>
<evidence type="ECO:0000313" key="5">
    <source>
        <dbReference type="EMBL" id="UWP58338.1"/>
    </source>
</evidence>
<dbReference type="SMART" id="SM00411">
    <property type="entry name" value="BHL"/>
    <property type="match status" value="1"/>
</dbReference>
<evidence type="ECO:0000256" key="2">
    <source>
        <dbReference type="ARBA" id="ARBA00023067"/>
    </source>
</evidence>
<keyword evidence="3 5" id="KW-0238">DNA-binding</keyword>
<dbReference type="Gene3D" id="4.10.520.10">
    <property type="entry name" value="IHF-like DNA-binding proteins"/>
    <property type="match status" value="1"/>
</dbReference>
<dbReference type="Pfam" id="PF00216">
    <property type="entry name" value="Bac_DNA_binding"/>
    <property type="match status" value="1"/>
</dbReference>
<dbReference type="RefSeq" id="WP_083963537.1">
    <property type="nucleotide sequence ID" value="NZ_CABLBR010000060.1"/>
</dbReference>
<keyword evidence="2" id="KW-0226">DNA condensation</keyword>
<evidence type="ECO:0000313" key="6">
    <source>
        <dbReference type="Proteomes" id="UP001060164"/>
    </source>
</evidence>
<dbReference type="Proteomes" id="UP001060164">
    <property type="component" value="Chromosome"/>
</dbReference>
<keyword evidence="6" id="KW-1185">Reference proteome</keyword>
<evidence type="ECO:0000256" key="3">
    <source>
        <dbReference type="ARBA" id="ARBA00023125"/>
    </source>
</evidence>
<dbReference type="PANTHER" id="PTHR33175">
    <property type="entry name" value="DNA-BINDING PROTEIN HU"/>
    <property type="match status" value="1"/>
</dbReference>
<dbReference type="PANTHER" id="PTHR33175:SF3">
    <property type="entry name" value="DNA-BINDING PROTEIN HU-BETA"/>
    <property type="match status" value="1"/>
</dbReference>
<name>A0ABY5VFT0_9FIRM</name>
<accession>A0ABY5VFT0</accession>
<dbReference type="GO" id="GO:0003677">
    <property type="term" value="F:DNA binding"/>
    <property type="evidence" value="ECO:0007669"/>
    <property type="project" value="UniProtKB-KW"/>
</dbReference>
<organism evidence="5 6">
    <name type="scientific">Ruminococcus gauvreauii</name>
    <dbReference type="NCBI Taxonomy" id="438033"/>
    <lineage>
        <taxon>Bacteria</taxon>
        <taxon>Bacillati</taxon>
        <taxon>Bacillota</taxon>
        <taxon>Clostridia</taxon>
        <taxon>Eubacteriales</taxon>
        <taxon>Oscillospiraceae</taxon>
        <taxon>Ruminococcus</taxon>
    </lineage>
</organism>
<dbReference type="EMBL" id="CP102290">
    <property type="protein sequence ID" value="UWP58338.1"/>
    <property type="molecule type" value="Genomic_DNA"/>
</dbReference>
<dbReference type="SUPFAM" id="SSF47729">
    <property type="entry name" value="IHF-like DNA-binding proteins"/>
    <property type="match status" value="1"/>
</dbReference>
<proteinExistence type="inferred from homology"/>
<protein>
    <submittedName>
        <fullName evidence="5">HU family DNA-binding protein</fullName>
    </submittedName>
</protein>
<dbReference type="InterPro" id="IPR010992">
    <property type="entry name" value="IHF-like_DNA-bd_dom_sf"/>
</dbReference>
<evidence type="ECO:0000256" key="4">
    <source>
        <dbReference type="RuleBase" id="RU003939"/>
    </source>
</evidence>
<comment type="similarity">
    <text evidence="1 4">Belongs to the bacterial histone-like protein family.</text>
</comment>